<dbReference type="SUPFAM" id="SSF117892">
    <property type="entry name" value="Band 7/SPFH domain"/>
    <property type="match status" value="1"/>
</dbReference>
<accession>A0A1V4SEZ9</accession>
<dbReference type="PANTHER" id="PTHR37826">
    <property type="entry name" value="FLOTILLIN BAND_7_5 DOMAIN PROTEIN"/>
    <property type="match status" value="1"/>
</dbReference>
<gene>
    <name evidence="4" type="ORF">CLHUN_37170</name>
</gene>
<evidence type="ECO:0000259" key="3">
    <source>
        <dbReference type="Pfam" id="PF13421"/>
    </source>
</evidence>
<comment type="caution">
    <text evidence="4">The sequence shown here is derived from an EMBL/GenBank/DDBJ whole genome shotgun (WGS) entry which is preliminary data.</text>
</comment>
<evidence type="ECO:0000313" key="4">
    <source>
        <dbReference type="EMBL" id="OPX42420.1"/>
    </source>
</evidence>
<protein>
    <submittedName>
        <fullName evidence="4">SPFH domain / band 7 family protein</fullName>
    </submittedName>
</protein>
<dbReference type="PANTHER" id="PTHR37826:SF2">
    <property type="entry name" value="ZINC-RIBBON DOMAIN-CONTAINING PROTEIN"/>
    <property type="match status" value="1"/>
</dbReference>
<dbReference type="Proteomes" id="UP000191554">
    <property type="component" value="Unassembled WGS sequence"/>
</dbReference>
<feature type="region of interest" description="Disordered" evidence="1">
    <location>
        <begin position="287"/>
        <end position="322"/>
    </location>
</feature>
<dbReference type="CDD" id="cd03408">
    <property type="entry name" value="SPFH_like_u1"/>
    <property type="match status" value="1"/>
</dbReference>
<dbReference type="OrthoDB" id="9788304at2"/>
<organism evidence="4 5">
    <name type="scientific">Ruminiclostridium hungatei</name>
    <name type="common">Clostridium hungatei</name>
    <dbReference type="NCBI Taxonomy" id="48256"/>
    <lineage>
        <taxon>Bacteria</taxon>
        <taxon>Bacillati</taxon>
        <taxon>Bacillota</taxon>
        <taxon>Clostridia</taxon>
        <taxon>Eubacteriales</taxon>
        <taxon>Oscillospiraceae</taxon>
        <taxon>Ruminiclostridium</taxon>
    </lineage>
</organism>
<dbReference type="RefSeq" id="WP_080066120.1">
    <property type="nucleotide sequence ID" value="NZ_MZGX01000029.1"/>
</dbReference>
<name>A0A1V4SEZ9_RUMHU</name>
<dbReference type="Pfam" id="PF12773">
    <property type="entry name" value="DZR"/>
    <property type="match status" value="1"/>
</dbReference>
<keyword evidence="5" id="KW-1185">Reference proteome</keyword>
<feature type="domain" description="SPFH" evidence="3">
    <location>
        <begin position="26"/>
        <end position="236"/>
    </location>
</feature>
<dbReference type="InterPro" id="IPR033880">
    <property type="entry name" value="SPFH_YdjI"/>
</dbReference>
<dbReference type="InterPro" id="IPR025874">
    <property type="entry name" value="DZR"/>
</dbReference>
<dbReference type="EMBL" id="MZGX01000029">
    <property type="protein sequence ID" value="OPX42420.1"/>
    <property type="molecule type" value="Genomic_DNA"/>
</dbReference>
<sequence>MGLFDFIKSQFIEVIEWTDDSSNVMVYRFPVQNKEIKMGAQLTVRESQMAVFVDEGQLTDIFSPGKYTLDTQNLPLLTRLKAWKYGFNSPFKSEVYFINTKQFTNCKWGTTNPVMMRDAEFGMLRLRMFGTYSFKVADPAVFLREVFGTAALFTVDGITGQLKSKIVSGVSDLLAEAAIPALDLASKYDEIAGLTKNKLDAAFAQLGLTLSSLVLENISLPEEVEKVLDKRTSMGIIGDNLNQYTRYQAAEAIGDAARNPGGAAGAGVGLGAGLGIGNLFAEAFSADSTRQKSSPSGAPGQNQQPAQSQPVQNQQSEHSQEPGKIKCGSCGAMLAPQAKFCAECGTKAGPVTIKCAGCGNELPGGSKFCPECGQKQ</sequence>
<dbReference type="AlphaFoldDB" id="A0A1V4SEZ9"/>
<reference evidence="4 5" key="1">
    <citation type="submission" date="2017-03" db="EMBL/GenBank/DDBJ databases">
        <title>Genome sequence of Clostridium hungatei DSM 14427.</title>
        <authorList>
            <person name="Poehlein A."/>
            <person name="Daniel R."/>
        </authorList>
    </citation>
    <scope>NUCLEOTIDE SEQUENCE [LARGE SCALE GENOMIC DNA]</scope>
    <source>
        <strain evidence="4 5">DSM 14427</strain>
    </source>
</reference>
<feature type="compositionally biased region" description="Low complexity" evidence="1">
    <location>
        <begin position="293"/>
        <end position="316"/>
    </location>
</feature>
<evidence type="ECO:0000256" key="1">
    <source>
        <dbReference type="SAM" id="MobiDB-lite"/>
    </source>
</evidence>
<dbReference type="Pfam" id="PF13421">
    <property type="entry name" value="Band_7_1"/>
    <property type="match status" value="1"/>
</dbReference>
<evidence type="ECO:0000259" key="2">
    <source>
        <dbReference type="Pfam" id="PF12773"/>
    </source>
</evidence>
<proteinExistence type="predicted"/>
<dbReference type="InterPro" id="IPR036013">
    <property type="entry name" value="Band_7/SPFH_dom_sf"/>
</dbReference>
<evidence type="ECO:0000313" key="5">
    <source>
        <dbReference type="Proteomes" id="UP000191554"/>
    </source>
</evidence>
<dbReference type="STRING" id="48256.CLHUN_37170"/>
<feature type="domain" description="DZANK-type" evidence="2">
    <location>
        <begin position="327"/>
        <end position="373"/>
    </location>
</feature>